<dbReference type="Pfam" id="PF04307">
    <property type="entry name" value="YdjM"/>
    <property type="match status" value="1"/>
</dbReference>
<accession>A0A9X2I7T3</accession>
<feature type="transmembrane region" description="Helical" evidence="1">
    <location>
        <begin position="128"/>
        <end position="147"/>
    </location>
</feature>
<reference evidence="2" key="1">
    <citation type="submission" date="2022-07" db="EMBL/GenBank/DDBJ databases">
        <title>Gramela sediminis sp. nov., isolated from deep-sea sediment of the Indian Ocean.</title>
        <authorList>
            <person name="Shi H."/>
        </authorList>
    </citation>
    <scope>NUCLEOTIDE SEQUENCE</scope>
    <source>
        <strain evidence="2">GC03-9</strain>
    </source>
</reference>
<protein>
    <submittedName>
        <fullName evidence="2">Metal-dependent hydrolase</fullName>
    </submittedName>
</protein>
<organism evidence="2 3">
    <name type="scientific">Christiangramia oceanisediminis</name>
    <dbReference type="NCBI Taxonomy" id="2920386"/>
    <lineage>
        <taxon>Bacteria</taxon>
        <taxon>Pseudomonadati</taxon>
        <taxon>Bacteroidota</taxon>
        <taxon>Flavobacteriia</taxon>
        <taxon>Flavobacteriales</taxon>
        <taxon>Flavobacteriaceae</taxon>
        <taxon>Christiangramia</taxon>
    </lineage>
</organism>
<dbReference type="InterPro" id="IPR053170">
    <property type="entry name" value="Transcription_regulator"/>
</dbReference>
<dbReference type="PANTHER" id="PTHR40031">
    <property type="entry name" value="HYPOTHETICAL MEMBRANE SPANNING PROTEIN"/>
    <property type="match status" value="1"/>
</dbReference>
<keyword evidence="1" id="KW-0812">Transmembrane</keyword>
<feature type="transmembrane region" description="Helical" evidence="1">
    <location>
        <begin position="90"/>
        <end position="108"/>
    </location>
</feature>
<proteinExistence type="predicted"/>
<evidence type="ECO:0000313" key="3">
    <source>
        <dbReference type="Proteomes" id="UP001155280"/>
    </source>
</evidence>
<dbReference type="AlphaFoldDB" id="A0A9X2I7T3"/>
<keyword evidence="1" id="KW-1133">Transmembrane helix</keyword>
<dbReference type="EMBL" id="JANCNS010000001">
    <property type="protein sequence ID" value="MCP9198787.1"/>
    <property type="molecule type" value="Genomic_DNA"/>
</dbReference>
<gene>
    <name evidence="2" type="ORF">MKO06_02640</name>
</gene>
<keyword evidence="3" id="KW-1185">Reference proteome</keyword>
<feature type="transmembrane region" description="Helical" evidence="1">
    <location>
        <begin position="159"/>
        <end position="178"/>
    </location>
</feature>
<keyword evidence="2" id="KW-0378">Hydrolase</keyword>
<name>A0A9X2I7T3_9FLAO</name>
<evidence type="ECO:0000313" key="2">
    <source>
        <dbReference type="EMBL" id="MCP9198787.1"/>
    </source>
</evidence>
<comment type="caution">
    <text evidence="2">The sequence shown here is derived from an EMBL/GenBank/DDBJ whole genome shotgun (WGS) entry which is preliminary data.</text>
</comment>
<dbReference type="PANTHER" id="PTHR40031:SF1">
    <property type="entry name" value="MEMBRANE-BOUND METAL-DEPENDENT HYDROLASE"/>
    <property type="match status" value="1"/>
</dbReference>
<keyword evidence="1" id="KW-0472">Membrane</keyword>
<dbReference type="Proteomes" id="UP001155280">
    <property type="component" value="Unassembled WGS sequence"/>
</dbReference>
<feature type="transmembrane region" description="Helical" evidence="1">
    <location>
        <begin position="59"/>
        <end position="78"/>
    </location>
</feature>
<evidence type="ECO:0000256" key="1">
    <source>
        <dbReference type="SAM" id="Phobius"/>
    </source>
</evidence>
<sequence>MDSLTQIVLGAAVGEAVLGKKAGNKAMLYGAIAGTIPDLDTFVGNFFDTITAIEIHRGFSHSIVFSVIFAPIFGWIISKIESNPDISWKNWSWLMFWGLFTHPLLDAHTTWGTQLFWPFDLRLAYKNIFVIDPLYTLPFLVFLILAMRRNRLDPKRKKYNRLGLIISSIYLLIITPALKFYTFQKFEDALESQDIEYYRMDTRPAPLNSILWSANIEREEDFLLADYSLFDTLPISFQSIPKNHELAGDWRNNENLERLIDISNGWYTLSTEDGQLIYNDLRFGKMDVTNADAPFVFSYILSEEHGELVATETEKELEDAGNLLPKLWQRILGN</sequence>
<dbReference type="GO" id="GO:0016787">
    <property type="term" value="F:hydrolase activity"/>
    <property type="evidence" value="ECO:0007669"/>
    <property type="project" value="UniProtKB-KW"/>
</dbReference>
<dbReference type="InterPro" id="IPR007404">
    <property type="entry name" value="YdjM-like"/>
</dbReference>
<dbReference type="RefSeq" id="WP_241550789.1">
    <property type="nucleotide sequence ID" value="NZ_JANCNS010000001.1"/>
</dbReference>